<proteinExistence type="predicted"/>
<sequence>MNIREFLPSDKLAIEELIIDSFSGTEHGYQGEAELVCKIRKEPTFRDELELVCLNKQKVIRYGLLSECKIVNNSASYVGLALAPLAVHSEYQKQGIGTALISELEKRATTLGYNWIVILGSPAYYQRFGYSPAINFKINSPFEVPNEYFMIKKFSPNALKGVSGMVEYSDAFSE</sequence>
<evidence type="ECO:0000313" key="3">
    <source>
        <dbReference type="Proteomes" id="UP000310506"/>
    </source>
</evidence>
<comment type="caution">
    <text evidence="2">The sequence shown here is derived from an EMBL/GenBank/DDBJ whole genome shotgun (WGS) entry which is preliminary data.</text>
</comment>
<keyword evidence="3" id="KW-1185">Reference proteome</keyword>
<name>A0A4S3B941_9ENTE</name>
<organism evidence="2 3">
    <name type="scientific">Vagococcus silagei</name>
    <dbReference type="NCBI Taxonomy" id="2508885"/>
    <lineage>
        <taxon>Bacteria</taxon>
        <taxon>Bacillati</taxon>
        <taxon>Bacillota</taxon>
        <taxon>Bacilli</taxon>
        <taxon>Lactobacillales</taxon>
        <taxon>Enterococcaceae</taxon>
        <taxon>Vagococcus</taxon>
    </lineage>
</organism>
<gene>
    <name evidence="2" type="ORF">ESZ54_04665</name>
</gene>
<dbReference type="InterPro" id="IPR000182">
    <property type="entry name" value="GNAT_dom"/>
</dbReference>
<keyword evidence="2" id="KW-0808">Transferase</keyword>
<accession>A0A4S3B941</accession>
<dbReference type="GO" id="GO:0016747">
    <property type="term" value="F:acyltransferase activity, transferring groups other than amino-acyl groups"/>
    <property type="evidence" value="ECO:0007669"/>
    <property type="project" value="InterPro"/>
</dbReference>
<dbReference type="EMBL" id="SDGV01000011">
    <property type="protein sequence ID" value="THB61515.1"/>
    <property type="molecule type" value="Genomic_DNA"/>
</dbReference>
<dbReference type="PROSITE" id="PS51186">
    <property type="entry name" value="GNAT"/>
    <property type="match status" value="1"/>
</dbReference>
<feature type="domain" description="N-acetyltransferase" evidence="1">
    <location>
        <begin position="1"/>
        <end position="155"/>
    </location>
</feature>
<dbReference type="SUPFAM" id="SSF55729">
    <property type="entry name" value="Acyl-CoA N-acyltransferases (Nat)"/>
    <property type="match status" value="1"/>
</dbReference>
<dbReference type="AlphaFoldDB" id="A0A4S3B941"/>
<dbReference type="RefSeq" id="WP_136136527.1">
    <property type="nucleotide sequence ID" value="NZ_SDGV01000011.1"/>
</dbReference>
<dbReference type="Pfam" id="PF13508">
    <property type="entry name" value="Acetyltransf_7"/>
    <property type="match status" value="1"/>
</dbReference>
<reference evidence="2 3" key="1">
    <citation type="submission" date="2019-01" db="EMBL/GenBank/DDBJ databases">
        <title>Vagococcus silagei sp. nov. isolated from brewer's grain.</title>
        <authorList>
            <person name="Guu J.-R."/>
        </authorList>
    </citation>
    <scope>NUCLEOTIDE SEQUENCE [LARGE SCALE GENOMIC DNA]</scope>
    <source>
        <strain evidence="2 3">2B-2</strain>
    </source>
</reference>
<evidence type="ECO:0000259" key="1">
    <source>
        <dbReference type="PROSITE" id="PS51186"/>
    </source>
</evidence>
<dbReference type="CDD" id="cd04301">
    <property type="entry name" value="NAT_SF"/>
    <property type="match status" value="1"/>
</dbReference>
<dbReference type="Proteomes" id="UP000310506">
    <property type="component" value="Unassembled WGS sequence"/>
</dbReference>
<dbReference type="InterPro" id="IPR016181">
    <property type="entry name" value="Acyl_CoA_acyltransferase"/>
</dbReference>
<dbReference type="OrthoDB" id="9797178at2"/>
<dbReference type="Gene3D" id="3.40.630.30">
    <property type="match status" value="1"/>
</dbReference>
<protein>
    <submittedName>
        <fullName evidence="2">N-acetyltransferase</fullName>
    </submittedName>
</protein>
<evidence type="ECO:0000313" key="2">
    <source>
        <dbReference type="EMBL" id="THB61515.1"/>
    </source>
</evidence>